<dbReference type="Pfam" id="PF01494">
    <property type="entry name" value="FAD_binding_3"/>
    <property type="match status" value="1"/>
</dbReference>
<evidence type="ECO:0000313" key="2">
    <source>
        <dbReference type="EMBL" id="MBB4679094.1"/>
    </source>
</evidence>
<dbReference type="Gene3D" id="3.50.50.60">
    <property type="entry name" value="FAD/NAD(P)-binding domain"/>
    <property type="match status" value="1"/>
</dbReference>
<evidence type="ECO:0000259" key="1">
    <source>
        <dbReference type="Pfam" id="PF01494"/>
    </source>
</evidence>
<dbReference type="InterPro" id="IPR036188">
    <property type="entry name" value="FAD/NAD-bd_sf"/>
</dbReference>
<keyword evidence="3" id="KW-1185">Reference proteome</keyword>
<dbReference type="InterPro" id="IPR002938">
    <property type="entry name" value="FAD-bd"/>
</dbReference>
<dbReference type="EMBL" id="JACHMH010000001">
    <property type="protein sequence ID" value="MBB4679094.1"/>
    <property type="molecule type" value="Genomic_DNA"/>
</dbReference>
<organism evidence="2 3">
    <name type="scientific">Crossiella cryophila</name>
    <dbReference type="NCBI Taxonomy" id="43355"/>
    <lineage>
        <taxon>Bacteria</taxon>
        <taxon>Bacillati</taxon>
        <taxon>Actinomycetota</taxon>
        <taxon>Actinomycetes</taxon>
        <taxon>Pseudonocardiales</taxon>
        <taxon>Pseudonocardiaceae</taxon>
        <taxon>Crossiella</taxon>
    </lineage>
</organism>
<dbReference type="SUPFAM" id="SSF51905">
    <property type="entry name" value="FAD/NAD(P)-binding domain"/>
    <property type="match status" value="1"/>
</dbReference>
<name>A0A7W7CDF9_9PSEU</name>
<gene>
    <name evidence="2" type="ORF">HNR67_005212</name>
</gene>
<dbReference type="Proteomes" id="UP000533598">
    <property type="component" value="Unassembled WGS sequence"/>
</dbReference>
<evidence type="ECO:0000313" key="3">
    <source>
        <dbReference type="Proteomes" id="UP000533598"/>
    </source>
</evidence>
<dbReference type="PANTHER" id="PTHR43422">
    <property type="entry name" value="THIAMINE THIAZOLE SYNTHASE"/>
    <property type="match status" value="1"/>
</dbReference>
<accession>A0A7W7CDF9</accession>
<dbReference type="PANTHER" id="PTHR43422:SF3">
    <property type="entry name" value="THIAMINE THIAZOLE SYNTHASE"/>
    <property type="match status" value="1"/>
</dbReference>
<dbReference type="RefSeq" id="WP_185004883.1">
    <property type="nucleotide sequence ID" value="NZ_BAAAUI010000048.1"/>
</dbReference>
<proteinExistence type="predicted"/>
<comment type="caution">
    <text evidence="2">The sequence shown here is derived from an EMBL/GenBank/DDBJ whole genome shotgun (WGS) entry which is preliminary data.</text>
</comment>
<protein>
    <submittedName>
        <fullName evidence="2">2-polyprenyl-6-methoxyphenol hydroxylase-like FAD-dependent oxidoreductase</fullName>
    </submittedName>
</protein>
<dbReference type="GO" id="GO:0071949">
    <property type="term" value="F:FAD binding"/>
    <property type="evidence" value="ECO:0007669"/>
    <property type="project" value="InterPro"/>
</dbReference>
<sequence>MPTQHAVVLGGGLAGMLAAHVLAEHVDTVTIIDRDELPEGPEHRKGTPQARHTHVFVEGGYTALEDLLPGIVEELTGLGAQRLNHPTTILMRTPAGWRERLSPEAGVLSASRALTDWVVRRRVLAHPRITVAAPATVVGLLGDRRRVSGVRLRDRGATDTRRLTADLVVDATGRSSHTHEWLAEFKMPTVHREHIDSGIRYSTRVYQAPPGTPAGFPLLVVQSDPHSNRPAVAGMLSPIENDRWIVTVVGPKHDPPPTTEAEYQPFLRGLPDPVLADLVAAATPLTPPHGFANTANHRHFYERARFWPDGLLVLGDAYATFNPIYGHGMATAALAARALRRRWQRHHPLLPGSARRAQRTIARVTEPAWRLATAQDLRLPHTTTTGRAPGKLARLNYRYADRMVAAIPGRPDILRTNLRVLTLLASPLRLFSPRMIWQVLRGPRGAYLPEVPLTAAERKILTPANGTTADS</sequence>
<reference evidence="2 3" key="1">
    <citation type="submission" date="2020-08" db="EMBL/GenBank/DDBJ databases">
        <title>Sequencing the genomes of 1000 actinobacteria strains.</title>
        <authorList>
            <person name="Klenk H.-P."/>
        </authorList>
    </citation>
    <scope>NUCLEOTIDE SEQUENCE [LARGE SCALE GENOMIC DNA]</scope>
    <source>
        <strain evidence="2 3">DSM 44230</strain>
    </source>
</reference>
<feature type="domain" description="FAD-binding" evidence="1">
    <location>
        <begin position="6"/>
        <end position="339"/>
    </location>
</feature>
<dbReference type="AlphaFoldDB" id="A0A7W7CDF9"/>